<keyword evidence="5" id="KW-0999">Mitochondrion inner membrane</keyword>
<proteinExistence type="inferred from homology"/>
<gene>
    <name evidence="12" type="ORF">CHILSU_LOCUS4349</name>
</gene>
<reference evidence="12" key="1">
    <citation type="submission" date="2021-12" db="EMBL/GenBank/DDBJ databases">
        <authorList>
            <person name="King R."/>
        </authorList>
    </citation>
    <scope>NUCLEOTIDE SEQUENCE</scope>
</reference>
<evidence type="ECO:0000256" key="11">
    <source>
        <dbReference type="SAM" id="Phobius"/>
    </source>
</evidence>
<evidence type="ECO:0000256" key="7">
    <source>
        <dbReference type="ARBA" id="ARBA00023128"/>
    </source>
</evidence>
<evidence type="ECO:0000313" key="12">
    <source>
        <dbReference type="EMBL" id="CAH0401132.1"/>
    </source>
</evidence>
<feature type="transmembrane region" description="Helical" evidence="11">
    <location>
        <begin position="54"/>
        <end position="75"/>
    </location>
</feature>
<dbReference type="PANTHER" id="PTHR21382">
    <property type="entry name" value="NADH-UBIQUINONE OXIDOREDUCTASE SUBUNIT"/>
    <property type="match status" value="1"/>
</dbReference>
<protein>
    <recommendedName>
        <fullName evidence="3">NADH dehydrogenase [ubiquinone] 1 alpha subcomplex subunit 11</fullName>
    </recommendedName>
    <alternativeName>
        <fullName evidence="9">Complex I-B14.7</fullName>
    </alternativeName>
    <alternativeName>
        <fullName evidence="10">NADH-ubiquinone oxidoreductase subunit B14.7</fullName>
    </alternativeName>
</protein>
<evidence type="ECO:0000313" key="13">
    <source>
        <dbReference type="Proteomes" id="UP001153292"/>
    </source>
</evidence>
<evidence type="ECO:0000256" key="4">
    <source>
        <dbReference type="ARBA" id="ARBA00022692"/>
    </source>
</evidence>
<dbReference type="InterPro" id="IPR039205">
    <property type="entry name" value="NDUFA11"/>
</dbReference>
<sequence>MLSYKYYDSPEGHDIYKKAFVTSKYAALSGFGAATFDVLMYSHPKGIINTAGRYLWYLGPLVGMASAFSVTANVAQNIRGKNDKLNYFLGGVAAGSVYGAWQRSLTAGVPVAVVLGAIAVVKKTGIDEGWTFIPDIPQATKTIQSVRHDWTYSKDVEELKTWTTGSN</sequence>
<comment type="similarity">
    <text evidence="2">Belongs to the complex I NDUFA11 subunit family.</text>
</comment>
<dbReference type="PANTHER" id="PTHR21382:SF1">
    <property type="entry name" value="NADH DEHYDROGENASE [UBIQUINONE] 1 ALPHA SUBCOMPLEX SUBUNIT 11"/>
    <property type="match status" value="1"/>
</dbReference>
<dbReference type="Proteomes" id="UP001153292">
    <property type="component" value="Chromosome 19"/>
</dbReference>
<evidence type="ECO:0000256" key="1">
    <source>
        <dbReference type="ARBA" id="ARBA00004292"/>
    </source>
</evidence>
<evidence type="ECO:0000256" key="6">
    <source>
        <dbReference type="ARBA" id="ARBA00022989"/>
    </source>
</evidence>
<keyword evidence="8 11" id="KW-0472">Membrane</keyword>
<dbReference type="EMBL" id="OU963912">
    <property type="protein sequence ID" value="CAH0401132.1"/>
    <property type="molecule type" value="Genomic_DNA"/>
</dbReference>
<evidence type="ECO:0000256" key="5">
    <source>
        <dbReference type="ARBA" id="ARBA00022792"/>
    </source>
</evidence>
<keyword evidence="4 11" id="KW-0812">Transmembrane</keyword>
<comment type="subcellular location">
    <subcellularLocation>
        <location evidence="1">Mitochondrion inner membrane</location>
        <topology evidence="1">Multi-pass membrane protein</topology>
        <orientation evidence="1">Matrix side</orientation>
    </subcellularLocation>
</comment>
<keyword evidence="6 11" id="KW-1133">Transmembrane helix</keyword>
<feature type="transmembrane region" description="Helical" evidence="11">
    <location>
        <begin position="25"/>
        <end position="42"/>
    </location>
</feature>
<evidence type="ECO:0000256" key="9">
    <source>
        <dbReference type="ARBA" id="ARBA00030608"/>
    </source>
</evidence>
<name>A0ABN8AXT6_CHISP</name>
<evidence type="ECO:0000256" key="8">
    <source>
        <dbReference type="ARBA" id="ARBA00023136"/>
    </source>
</evidence>
<accession>A0ABN8AXT6</accession>
<evidence type="ECO:0000256" key="10">
    <source>
        <dbReference type="ARBA" id="ARBA00031497"/>
    </source>
</evidence>
<evidence type="ECO:0000256" key="3">
    <source>
        <dbReference type="ARBA" id="ARBA00018191"/>
    </source>
</evidence>
<evidence type="ECO:0000256" key="2">
    <source>
        <dbReference type="ARBA" id="ARBA00008699"/>
    </source>
</evidence>
<organism evidence="12 13">
    <name type="scientific">Chilo suppressalis</name>
    <name type="common">Asiatic rice borer moth</name>
    <dbReference type="NCBI Taxonomy" id="168631"/>
    <lineage>
        <taxon>Eukaryota</taxon>
        <taxon>Metazoa</taxon>
        <taxon>Ecdysozoa</taxon>
        <taxon>Arthropoda</taxon>
        <taxon>Hexapoda</taxon>
        <taxon>Insecta</taxon>
        <taxon>Pterygota</taxon>
        <taxon>Neoptera</taxon>
        <taxon>Endopterygota</taxon>
        <taxon>Lepidoptera</taxon>
        <taxon>Glossata</taxon>
        <taxon>Ditrysia</taxon>
        <taxon>Pyraloidea</taxon>
        <taxon>Crambidae</taxon>
        <taxon>Crambinae</taxon>
        <taxon>Chilo</taxon>
    </lineage>
</organism>
<keyword evidence="13" id="KW-1185">Reference proteome</keyword>
<keyword evidence="7" id="KW-0496">Mitochondrion</keyword>